<dbReference type="SMART" id="SM01273">
    <property type="entry name" value="Mago-bind"/>
    <property type="match status" value="1"/>
</dbReference>
<protein>
    <recommendedName>
        <fullName evidence="3">WIBG Mago-binding domain-containing protein</fullName>
    </recommendedName>
</protein>
<dbReference type="SUPFAM" id="SSF101931">
    <property type="entry name" value="Pym (Within the bgcn gene intron protein, WIBG), N-terminal domain"/>
    <property type="match status" value="1"/>
</dbReference>
<sequence>MRESQMASSVPEREGVIKHEQTGELYIPASQRPDGSWRKPRRVKDGYIPQDEVPAYENKGVQWLKSKPDLPPGLCIDQTEKEKPKDLTGMSKSAKKNAKRKEKKKQQVNETQSEVQVTKSMAEVNLNSAKSETSAAKTKLLP</sequence>
<dbReference type="Proteomes" id="UP001217089">
    <property type="component" value="Unassembled WGS sequence"/>
</dbReference>
<organism evidence="4 5">
    <name type="scientific">Tegillarca granosa</name>
    <name type="common">Malaysian cockle</name>
    <name type="synonym">Anadara granosa</name>
    <dbReference type="NCBI Taxonomy" id="220873"/>
    <lineage>
        <taxon>Eukaryota</taxon>
        <taxon>Metazoa</taxon>
        <taxon>Spiralia</taxon>
        <taxon>Lophotrochozoa</taxon>
        <taxon>Mollusca</taxon>
        <taxon>Bivalvia</taxon>
        <taxon>Autobranchia</taxon>
        <taxon>Pteriomorphia</taxon>
        <taxon>Arcoida</taxon>
        <taxon>Arcoidea</taxon>
        <taxon>Arcidae</taxon>
        <taxon>Tegillarca</taxon>
    </lineage>
</organism>
<evidence type="ECO:0000259" key="3">
    <source>
        <dbReference type="SMART" id="SM01273"/>
    </source>
</evidence>
<dbReference type="InterPro" id="IPR015362">
    <property type="entry name" value="WIBG_mago-bd"/>
</dbReference>
<feature type="compositionally biased region" description="Basic and acidic residues" evidence="2">
    <location>
        <begin position="11"/>
        <end position="22"/>
    </location>
</feature>
<feature type="region of interest" description="Disordered" evidence="2">
    <location>
        <begin position="1"/>
        <end position="51"/>
    </location>
</feature>
<dbReference type="PANTHER" id="PTHR22959:SF0">
    <property type="entry name" value="PARTNER OF Y14 AND MAGO"/>
    <property type="match status" value="1"/>
</dbReference>
<feature type="compositionally biased region" description="Basic residues" evidence="2">
    <location>
        <begin position="93"/>
        <end position="106"/>
    </location>
</feature>
<evidence type="ECO:0000256" key="2">
    <source>
        <dbReference type="SAM" id="MobiDB-lite"/>
    </source>
</evidence>
<comment type="caution">
    <text evidence="4">The sequence shown here is derived from an EMBL/GenBank/DDBJ whole genome shotgun (WGS) entry which is preliminary data.</text>
</comment>
<feature type="compositionally biased region" description="Polar residues" evidence="2">
    <location>
        <begin position="111"/>
        <end position="136"/>
    </location>
</feature>
<gene>
    <name evidence="4" type="ORF">KUTeg_008824</name>
</gene>
<feature type="domain" description="WIBG Mago-binding" evidence="3">
    <location>
        <begin position="23"/>
        <end position="49"/>
    </location>
</feature>
<keyword evidence="5" id="KW-1185">Reference proteome</keyword>
<accession>A0ABQ9FF22</accession>
<dbReference type="InterPro" id="IPR039333">
    <property type="entry name" value="PYM1"/>
</dbReference>
<reference evidence="4 5" key="1">
    <citation type="submission" date="2022-12" db="EMBL/GenBank/DDBJ databases">
        <title>Chromosome-level genome of Tegillarca granosa.</title>
        <authorList>
            <person name="Kim J."/>
        </authorList>
    </citation>
    <scope>NUCLEOTIDE SEQUENCE [LARGE SCALE GENOMIC DNA]</scope>
    <source>
        <strain evidence="4">Teg-2019</strain>
        <tissue evidence="4">Adductor muscle</tissue>
    </source>
</reference>
<evidence type="ECO:0000313" key="5">
    <source>
        <dbReference type="Proteomes" id="UP001217089"/>
    </source>
</evidence>
<evidence type="ECO:0000313" key="4">
    <source>
        <dbReference type="EMBL" id="KAJ8314263.1"/>
    </source>
</evidence>
<dbReference type="Pfam" id="PF09282">
    <property type="entry name" value="Mago-bind"/>
    <property type="match status" value="1"/>
</dbReference>
<name>A0ABQ9FF22_TEGGR</name>
<feature type="region of interest" description="Disordered" evidence="2">
    <location>
        <begin position="63"/>
        <end position="142"/>
    </location>
</feature>
<proteinExistence type="inferred from homology"/>
<dbReference type="PANTHER" id="PTHR22959">
    <property type="entry name" value="PYM PROTEIN"/>
    <property type="match status" value="1"/>
</dbReference>
<comment type="similarity">
    <text evidence="1">Belongs to the pym family.</text>
</comment>
<dbReference type="EMBL" id="JARBDR010000342">
    <property type="protein sequence ID" value="KAJ8314263.1"/>
    <property type="molecule type" value="Genomic_DNA"/>
</dbReference>
<evidence type="ECO:0000256" key="1">
    <source>
        <dbReference type="ARBA" id="ARBA00009394"/>
    </source>
</evidence>
<dbReference type="InterPro" id="IPR036348">
    <property type="entry name" value="WIBG_N_sf"/>
</dbReference>